<accession>A0A2B0MVS0</accession>
<sequence length="204" mass="23754">MEKFMKQIGDKTFIAQAKKIFAVQVEGLFHFLAEVENDRLIDGFSIQVGWSIYFLDKREDGYHIIVHDYTKNPFEDMTDDLTISLWILLNQVSFVKSLTIEGELMRFCDKIVAAKNILELDDIYLERTKDCEDGDSGWYIGPVNDEHGTEEYESIYAYELLKLRPSLIQVLTLPSGYLVIFEKDELKAVVNERNVNILDRIELR</sequence>
<protein>
    <recommendedName>
        <fullName evidence="1">Imm33-like domain-containing protein</fullName>
    </recommendedName>
</protein>
<dbReference type="EMBL" id="NUWN01000021">
    <property type="protein sequence ID" value="PFK46233.1"/>
    <property type="molecule type" value="Genomic_DNA"/>
</dbReference>
<name>A0A2B0MVS0_BACCE</name>
<evidence type="ECO:0000259" key="1">
    <source>
        <dbReference type="Pfam" id="PF24719"/>
    </source>
</evidence>
<dbReference type="Pfam" id="PF24719">
    <property type="entry name" value="Imm33-like"/>
    <property type="match status" value="1"/>
</dbReference>
<evidence type="ECO:0000313" key="2">
    <source>
        <dbReference type="EMBL" id="PFK46233.1"/>
    </source>
</evidence>
<reference evidence="2 3" key="1">
    <citation type="submission" date="2017-09" db="EMBL/GenBank/DDBJ databases">
        <title>Large-scale bioinformatics analysis of Bacillus genomes uncovers conserved roles of natural products in bacterial physiology.</title>
        <authorList>
            <consortium name="Agbiome Team Llc"/>
            <person name="Bleich R.M."/>
            <person name="Grubbs K.J."/>
            <person name="Santa Maria K.C."/>
            <person name="Allen S.E."/>
            <person name="Farag S."/>
            <person name="Shank E.A."/>
            <person name="Bowers A."/>
        </authorList>
    </citation>
    <scope>NUCLEOTIDE SEQUENCE [LARGE SCALE GENOMIC DNA]</scope>
    <source>
        <strain evidence="2 3">AFS083043</strain>
    </source>
</reference>
<dbReference type="RefSeq" id="WP_098489979.1">
    <property type="nucleotide sequence ID" value="NZ_NUWN01000021.1"/>
</dbReference>
<organism evidence="2 3">
    <name type="scientific">Bacillus cereus</name>
    <dbReference type="NCBI Taxonomy" id="1396"/>
    <lineage>
        <taxon>Bacteria</taxon>
        <taxon>Bacillati</taxon>
        <taxon>Bacillota</taxon>
        <taxon>Bacilli</taxon>
        <taxon>Bacillales</taxon>
        <taxon>Bacillaceae</taxon>
        <taxon>Bacillus</taxon>
        <taxon>Bacillus cereus group</taxon>
    </lineage>
</organism>
<dbReference type="AlphaFoldDB" id="A0A2B0MVS0"/>
<feature type="domain" description="Imm33-like" evidence="1">
    <location>
        <begin position="91"/>
        <end position="191"/>
    </location>
</feature>
<dbReference type="InterPro" id="IPR056509">
    <property type="entry name" value="Imm33-like"/>
</dbReference>
<proteinExistence type="predicted"/>
<gene>
    <name evidence="2" type="ORF">COI93_05425</name>
</gene>
<evidence type="ECO:0000313" key="3">
    <source>
        <dbReference type="Proteomes" id="UP000242656"/>
    </source>
</evidence>
<dbReference type="Proteomes" id="UP000242656">
    <property type="component" value="Unassembled WGS sequence"/>
</dbReference>
<comment type="caution">
    <text evidence="2">The sequence shown here is derived from an EMBL/GenBank/DDBJ whole genome shotgun (WGS) entry which is preliminary data.</text>
</comment>